<organism evidence="3 4">
    <name type="scientific">Dacryopinax primogenitus (strain DJM 731)</name>
    <name type="common">Brown rot fungus</name>
    <dbReference type="NCBI Taxonomy" id="1858805"/>
    <lineage>
        <taxon>Eukaryota</taxon>
        <taxon>Fungi</taxon>
        <taxon>Dikarya</taxon>
        <taxon>Basidiomycota</taxon>
        <taxon>Agaricomycotina</taxon>
        <taxon>Dacrymycetes</taxon>
        <taxon>Dacrymycetales</taxon>
        <taxon>Dacrymycetaceae</taxon>
        <taxon>Dacryopinax</taxon>
    </lineage>
</organism>
<dbReference type="OrthoDB" id="10252740at2759"/>
<dbReference type="Proteomes" id="UP000030653">
    <property type="component" value="Unassembled WGS sequence"/>
</dbReference>
<dbReference type="InterPro" id="IPR003100">
    <property type="entry name" value="PAZ_dom"/>
</dbReference>
<dbReference type="Gene3D" id="2.170.260.10">
    <property type="entry name" value="paz domain"/>
    <property type="match status" value="1"/>
</dbReference>
<dbReference type="InterPro" id="IPR003165">
    <property type="entry name" value="Piwi"/>
</dbReference>
<dbReference type="Pfam" id="PF02171">
    <property type="entry name" value="Piwi"/>
    <property type="match status" value="1"/>
</dbReference>
<dbReference type="Gene3D" id="3.40.50.2300">
    <property type="match status" value="1"/>
</dbReference>
<dbReference type="InterPro" id="IPR036397">
    <property type="entry name" value="RNaseH_sf"/>
</dbReference>
<dbReference type="RefSeq" id="XP_040629048.1">
    <property type="nucleotide sequence ID" value="XM_040770096.1"/>
</dbReference>
<dbReference type="HOGENOM" id="CLU_004544_4_3_1"/>
<dbReference type="InterPro" id="IPR012337">
    <property type="entry name" value="RNaseH-like_sf"/>
</dbReference>
<name>M5FW90_DACPD</name>
<dbReference type="GO" id="GO:0003723">
    <property type="term" value="F:RNA binding"/>
    <property type="evidence" value="ECO:0007669"/>
    <property type="project" value="InterPro"/>
</dbReference>
<evidence type="ECO:0000256" key="1">
    <source>
        <dbReference type="SAM" id="MobiDB-lite"/>
    </source>
</evidence>
<dbReference type="GeneID" id="63685158"/>
<dbReference type="InterPro" id="IPR036085">
    <property type="entry name" value="PAZ_dom_sf"/>
</dbReference>
<dbReference type="Gene3D" id="3.30.420.10">
    <property type="entry name" value="Ribonuclease H-like superfamily/Ribonuclease H"/>
    <property type="match status" value="1"/>
</dbReference>
<proteinExistence type="predicted"/>
<dbReference type="SUPFAM" id="SSF101690">
    <property type="entry name" value="PAZ domain"/>
    <property type="match status" value="1"/>
</dbReference>
<dbReference type="PROSITE" id="PS50822">
    <property type="entry name" value="PIWI"/>
    <property type="match status" value="1"/>
</dbReference>
<protein>
    <submittedName>
        <fullName evidence="3">Piwi-domain-containing protein</fullName>
    </submittedName>
</protein>
<dbReference type="OMA" id="YVQWPCL"/>
<dbReference type="PANTHER" id="PTHR22891">
    <property type="entry name" value="EUKARYOTIC TRANSLATION INITIATION FACTOR 2C"/>
    <property type="match status" value="1"/>
</dbReference>
<feature type="compositionally biased region" description="Polar residues" evidence="1">
    <location>
        <begin position="719"/>
        <end position="731"/>
    </location>
</feature>
<keyword evidence="4" id="KW-1185">Reference proteome</keyword>
<feature type="domain" description="Piwi" evidence="2">
    <location>
        <begin position="398"/>
        <end position="710"/>
    </location>
</feature>
<evidence type="ECO:0000313" key="4">
    <source>
        <dbReference type="Proteomes" id="UP000030653"/>
    </source>
</evidence>
<dbReference type="SUPFAM" id="SSF53098">
    <property type="entry name" value="Ribonuclease H-like"/>
    <property type="match status" value="1"/>
</dbReference>
<dbReference type="SMART" id="SM00950">
    <property type="entry name" value="Piwi"/>
    <property type="match status" value="1"/>
</dbReference>
<dbReference type="Pfam" id="PF16486">
    <property type="entry name" value="ArgoN"/>
    <property type="match status" value="1"/>
</dbReference>
<gene>
    <name evidence="3" type="ORF">DACRYDRAFT_115917</name>
</gene>
<evidence type="ECO:0000313" key="3">
    <source>
        <dbReference type="EMBL" id="EJU02151.1"/>
    </source>
</evidence>
<dbReference type="InterPro" id="IPR014811">
    <property type="entry name" value="ArgoL1"/>
</dbReference>
<dbReference type="AlphaFoldDB" id="M5FW90"/>
<accession>M5FW90</accession>
<reference evidence="3 4" key="1">
    <citation type="journal article" date="2012" name="Science">
        <title>The Paleozoic origin of enzymatic lignin decomposition reconstructed from 31 fungal genomes.</title>
        <authorList>
            <person name="Floudas D."/>
            <person name="Binder M."/>
            <person name="Riley R."/>
            <person name="Barry K."/>
            <person name="Blanchette R.A."/>
            <person name="Henrissat B."/>
            <person name="Martinez A.T."/>
            <person name="Otillar R."/>
            <person name="Spatafora J.W."/>
            <person name="Yadav J.S."/>
            <person name="Aerts A."/>
            <person name="Benoit I."/>
            <person name="Boyd A."/>
            <person name="Carlson A."/>
            <person name="Copeland A."/>
            <person name="Coutinho P.M."/>
            <person name="de Vries R.P."/>
            <person name="Ferreira P."/>
            <person name="Findley K."/>
            <person name="Foster B."/>
            <person name="Gaskell J."/>
            <person name="Glotzer D."/>
            <person name="Gorecki P."/>
            <person name="Heitman J."/>
            <person name="Hesse C."/>
            <person name="Hori C."/>
            <person name="Igarashi K."/>
            <person name="Jurgens J.A."/>
            <person name="Kallen N."/>
            <person name="Kersten P."/>
            <person name="Kohler A."/>
            <person name="Kuees U."/>
            <person name="Kumar T.K.A."/>
            <person name="Kuo A."/>
            <person name="LaButti K."/>
            <person name="Larrondo L.F."/>
            <person name="Lindquist E."/>
            <person name="Ling A."/>
            <person name="Lombard V."/>
            <person name="Lucas S."/>
            <person name="Lundell T."/>
            <person name="Martin R."/>
            <person name="McLaughlin D.J."/>
            <person name="Morgenstern I."/>
            <person name="Morin E."/>
            <person name="Murat C."/>
            <person name="Nagy L.G."/>
            <person name="Nolan M."/>
            <person name="Ohm R.A."/>
            <person name="Patyshakuliyeva A."/>
            <person name="Rokas A."/>
            <person name="Ruiz-Duenas F.J."/>
            <person name="Sabat G."/>
            <person name="Salamov A."/>
            <person name="Samejima M."/>
            <person name="Schmutz J."/>
            <person name="Slot J.C."/>
            <person name="St John F."/>
            <person name="Stenlid J."/>
            <person name="Sun H."/>
            <person name="Sun S."/>
            <person name="Syed K."/>
            <person name="Tsang A."/>
            <person name="Wiebenga A."/>
            <person name="Young D."/>
            <person name="Pisabarro A."/>
            <person name="Eastwood D.C."/>
            <person name="Martin F."/>
            <person name="Cullen D."/>
            <person name="Grigoriev I.V."/>
            <person name="Hibbett D.S."/>
        </authorList>
    </citation>
    <scope>NUCLEOTIDE SEQUENCE [LARGE SCALE GENOMIC DNA]</scope>
    <source>
        <strain evidence="3 4">DJM-731 SS1</strain>
    </source>
</reference>
<evidence type="ECO:0000259" key="2">
    <source>
        <dbReference type="PROSITE" id="PS50822"/>
    </source>
</evidence>
<dbReference type="Pfam" id="PF02170">
    <property type="entry name" value="PAZ"/>
    <property type="match status" value="1"/>
</dbReference>
<dbReference type="STRING" id="1858805.M5FW90"/>
<feature type="region of interest" description="Disordered" evidence="1">
    <location>
        <begin position="712"/>
        <end position="731"/>
    </location>
</feature>
<dbReference type="EMBL" id="JH795862">
    <property type="protein sequence ID" value="EJU02151.1"/>
    <property type="molecule type" value="Genomic_DNA"/>
</dbReference>
<dbReference type="InterPro" id="IPR032474">
    <property type="entry name" value="Argonaute_N"/>
</dbReference>
<dbReference type="Pfam" id="PF08699">
    <property type="entry name" value="ArgoL1"/>
    <property type="match status" value="1"/>
</dbReference>
<sequence length="750" mass="84576">MSGPDRRPKDTVGNRLKVITNMYPMQLHPDRVIYLNKVEIVPELSATAHRRNYELFDILQTKLHPQAFTPRAAYDGSRIMLSTVQYPWGAYQEFNVLTSRKRPPPPPGEKGHFIVKISANRSFPIASLANYMRLPNSIPPDEIVNYINVFLRMAPMQMHAFRGNNFYVTQGHKLIGFFQSVRATVSGPMVNMDVTSSVLWVQRPLVDTILNFLRLSDPRELALLPAHRPGAQPKVIRGFDKRGAHAIRLDEHGPTVEDYLLDKYNRRLKHPQSLCVSLSNRKQDILPVELLVIDANQFFDLKKLDNLSWDKQIKEFAMIKPSDRLAITNSGSNAMGHAQSDYVQRAGIRVNSNPLSLEGRIRDPAPVLYPKDARETIEQLLHKVAENMKQRFKRPPSLLLIFTPGETEWYTAVKRFGDITLGIPTQHLRTDKALGPRGNADYCQNVALKSYPTGFDLRPINVKLGGINFVPHSGSIQWIRGGEPLMVIGADTSHPRPGEGYKPTIAAISFSVDQNVSKYNGVVGIQRGKQEIIGNLVGMVKSAIARFKMTGPTPKRILYYRDGVGERMYEEVVREECEAIRQAFREVNEANPKITAIVVGKRHHVRLYAENPRDADQRSGNVNPGLVVDHTITSPPHDDFYLLAHQGIIGTSRPMHCIPIVDDNHLSSDLLQTLTFALTHNYQRATRSVSIPAPIYYADILCSPERARVHFDPSKDFSDSGSGSQHPTGQQYQQAFKPLASGLRDKMFWM</sequence>